<dbReference type="Proteomes" id="UP001642260">
    <property type="component" value="Unassembled WGS sequence"/>
</dbReference>
<protein>
    <submittedName>
        <fullName evidence="1">Uncharacterized protein</fullName>
    </submittedName>
</protein>
<dbReference type="EMBL" id="CAKOAT010797375">
    <property type="protein sequence ID" value="CAH8388449.1"/>
    <property type="molecule type" value="Genomic_DNA"/>
</dbReference>
<accession>A0ABC8LYE8</accession>
<comment type="caution">
    <text evidence="1">The sequence shown here is derived from an EMBL/GenBank/DDBJ whole genome shotgun (WGS) entry which is preliminary data.</text>
</comment>
<organism evidence="1 2">
    <name type="scientific">Eruca vesicaria subsp. sativa</name>
    <name type="common">Garden rocket</name>
    <name type="synonym">Eruca sativa</name>
    <dbReference type="NCBI Taxonomy" id="29727"/>
    <lineage>
        <taxon>Eukaryota</taxon>
        <taxon>Viridiplantae</taxon>
        <taxon>Streptophyta</taxon>
        <taxon>Embryophyta</taxon>
        <taxon>Tracheophyta</taxon>
        <taxon>Spermatophyta</taxon>
        <taxon>Magnoliopsida</taxon>
        <taxon>eudicotyledons</taxon>
        <taxon>Gunneridae</taxon>
        <taxon>Pentapetalae</taxon>
        <taxon>rosids</taxon>
        <taxon>malvids</taxon>
        <taxon>Brassicales</taxon>
        <taxon>Brassicaceae</taxon>
        <taxon>Brassiceae</taxon>
        <taxon>Eruca</taxon>
    </lineage>
</organism>
<keyword evidence="2" id="KW-1185">Reference proteome</keyword>
<sequence length="135" mass="15197">MELLVTPSWFLASTVIPKSKRNASSPKETISSNPFDESILKILKFHVSDIKGLSLLTIKTSPRIVTTTFFLLRTSWTCHGIRGNLTRPPIFAGFYASRSYANSGNLELTRKLENTEFIVGKTIELVIFEYHVSDT</sequence>
<proteinExistence type="predicted"/>
<dbReference type="AlphaFoldDB" id="A0ABC8LYE8"/>
<evidence type="ECO:0000313" key="1">
    <source>
        <dbReference type="EMBL" id="CAH8388449.1"/>
    </source>
</evidence>
<evidence type="ECO:0000313" key="2">
    <source>
        <dbReference type="Proteomes" id="UP001642260"/>
    </source>
</evidence>
<gene>
    <name evidence="1" type="ORF">ERUC_LOCUS40932</name>
</gene>
<reference evidence="1 2" key="1">
    <citation type="submission" date="2022-03" db="EMBL/GenBank/DDBJ databases">
        <authorList>
            <person name="Macdonald S."/>
            <person name="Ahmed S."/>
            <person name="Newling K."/>
        </authorList>
    </citation>
    <scope>NUCLEOTIDE SEQUENCE [LARGE SCALE GENOMIC DNA]</scope>
</reference>
<name>A0ABC8LYE8_ERUVS</name>